<accession>A0A3P6TQK6</accession>
<dbReference type="EMBL" id="UYRW01000593">
    <property type="protein sequence ID" value="VDK68348.1"/>
    <property type="molecule type" value="Genomic_DNA"/>
</dbReference>
<name>A0A3P6TQK6_ONCOC</name>
<proteinExistence type="predicted"/>
<dbReference type="AlphaFoldDB" id="A0A3P6TQK6"/>
<protein>
    <submittedName>
        <fullName evidence="1">Uncharacterized protein</fullName>
    </submittedName>
</protein>
<keyword evidence="2" id="KW-1185">Reference proteome</keyword>
<feature type="non-terminal residue" evidence="1">
    <location>
        <position position="1"/>
    </location>
</feature>
<dbReference type="Proteomes" id="UP000271087">
    <property type="component" value="Unassembled WGS sequence"/>
</dbReference>
<organism evidence="1 2">
    <name type="scientific">Onchocerca ochengi</name>
    <name type="common">Filarial nematode worm</name>
    <dbReference type="NCBI Taxonomy" id="42157"/>
    <lineage>
        <taxon>Eukaryota</taxon>
        <taxon>Metazoa</taxon>
        <taxon>Ecdysozoa</taxon>
        <taxon>Nematoda</taxon>
        <taxon>Chromadorea</taxon>
        <taxon>Rhabditida</taxon>
        <taxon>Spirurina</taxon>
        <taxon>Spiruromorpha</taxon>
        <taxon>Filarioidea</taxon>
        <taxon>Onchocercidae</taxon>
        <taxon>Onchocerca</taxon>
    </lineage>
</organism>
<sequence length="46" mass="5083">ELIEYRLPLFFCASEPFVAILEAADGINSDYRSLKTKASSESIESA</sequence>
<evidence type="ECO:0000313" key="1">
    <source>
        <dbReference type="EMBL" id="VDK68348.1"/>
    </source>
</evidence>
<reference evidence="1 2" key="1">
    <citation type="submission" date="2018-08" db="EMBL/GenBank/DDBJ databases">
        <authorList>
            <person name="Laetsch R D."/>
            <person name="Stevens L."/>
            <person name="Kumar S."/>
            <person name="Blaxter L. M."/>
        </authorList>
    </citation>
    <scope>NUCLEOTIDE SEQUENCE [LARGE SCALE GENOMIC DNA]</scope>
</reference>
<evidence type="ECO:0000313" key="2">
    <source>
        <dbReference type="Proteomes" id="UP000271087"/>
    </source>
</evidence>
<gene>
    <name evidence="1" type="ORF">NOO_LOCUS3221</name>
</gene>